<organism evidence="2 3">
    <name type="scientific">Telmatospirillum siberiense</name>
    <dbReference type="NCBI Taxonomy" id="382514"/>
    <lineage>
        <taxon>Bacteria</taxon>
        <taxon>Pseudomonadati</taxon>
        <taxon>Pseudomonadota</taxon>
        <taxon>Alphaproteobacteria</taxon>
        <taxon>Rhodospirillales</taxon>
        <taxon>Rhodospirillaceae</taxon>
        <taxon>Telmatospirillum</taxon>
    </lineage>
</organism>
<proteinExistence type="predicted"/>
<evidence type="ECO:0000313" key="3">
    <source>
        <dbReference type="Proteomes" id="UP000233293"/>
    </source>
</evidence>
<dbReference type="Proteomes" id="UP000233293">
    <property type="component" value="Unassembled WGS sequence"/>
</dbReference>
<feature type="region of interest" description="Disordered" evidence="1">
    <location>
        <begin position="1"/>
        <end position="31"/>
    </location>
</feature>
<dbReference type="AlphaFoldDB" id="A0A2N3PXZ6"/>
<reference evidence="3" key="1">
    <citation type="submission" date="2017-12" db="EMBL/GenBank/DDBJ databases">
        <title>Draft genome sequence of Telmatospirillum siberiense 26-4b1T, an acidotolerant peatland alphaproteobacterium potentially involved in sulfur cycling.</title>
        <authorList>
            <person name="Hausmann B."/>
            <person name="Pjevac P."/>
            <person name="Schreck K."/>
            <person name="Herbold C.W."/>
            <person name="Daims H."/>
            <person name="Wagner M."/>
            <person name="Pester M."/>
            <person name="Loy A."/>
        </authorList>
    </citation>
    <scope>NUCLEOTIDE SEQUENCE [LARGE SCALE GENOMIC DNA]</scope>
    <source>
        <strain evidence="3">26-4b1</strain>
    </source>
</reference>
<name>A0A2N3PXZ6_9PROT</name>
<comment type="caution">
    <text evidence="2">The sequence shown here is derived from an EMBL/GenBank/DDBJ whole genome shotgun (WGS) entry which is preliminary data.</text>
</comment>
<evidence type="ECO:0000313" key="2">
    <source>
        <dbReference type="EMBL" id="PKU25284.1"/>
    </source>
</evidence>
<sequence>MAKPPLDYQDPPSDPPSSGKIEQPDENHMKGTVPNRLIAPGPFQRLPSIDETPWVVTAISDRPYWTVGKADPVLTTACRLRDFGSLPLNRMVVRFNGEEGRGLLQVVPPTHRFLLIDKRKLSRADETYYFLNTGLATCEVWFTGKGNARKLNSPQKSSLPPPDPRALAKKKALINSWPKN</sequence>
<feature type="region of interest" description="Disordered" evidence="1">
    <location>
        <begin position="151"/>
        <end position="180"/>
    </location>
</feature>
<accession>A0A2N3PXZ6</accession>
<dbReference type="EMBL" id="PIUM01000005">
    <property type="protein sequence ID" value="PKU25284.1"/>
    <property type="molecule type" value="Genomic_DNA"/>
</dbReference>
<feature type="compositionally biased region" description="Low complexity" evidence="1">
    <location>
        <begin position="1"/>
        <end position="11"/>
    </location>
</feature>
<keyword evidence="3" id="KW-1185">Reference proteome</keyword>
<gene>
    <name evidence="2" type="ORF">CWS72_06705</name>
</gene>
<evidence type="ECO:0000256" key="1">
    <source>
        <dbReference type="SAM" id="MobiDB-lite"/>
    </source>
</evidence>
<protein>
    <submittedName>
        <fullName evidence="2">Uncharacterized protein</fullName>
    </submittedName>
</protein>